<feature type="transmembrane region" description="Helical" evidence="12">
    <location>
        <begin position="464"/>
        <end position="487"/>
    </location>
</feature>
<comment type="catalytic activity">
    <reaction evidence="11 12">
        <text>[(1-&gt;4)-beta-D-glucosyl](n) + UDP-alpha-D-glucose = [(1-&gt;4)-beta-D-glucosyl](n+1) + UDP + H(+)</text>
        <dbReference type="Rhea" id="RHEA:19929"/>
        <dbReference type="Rhea" id="RHEA-COMP:10033"/>
        <dbReference type="Rhea" id="RHEA-COMP:10034"/>
        <dbReference type="ChEBI" id="CHEBI:15378"/>
        <dbReference type="ChEBI" id="CHEBI:18246"/>
        <dbReference type="ChEBI" id="CHEBI:58223"/>
        <dbReference type="ChEBI" id="CHEBI:58885"/>
        <dbReference type="EC" id="2.4.1.12"/>
    </reaction>
</comment>
<accession>A0A318PSX3</accession>
<keyword evidence="4 12" id="KW-0997">Cell inner membrane</keyword>
<dbReference type="PANTHER" id="PTHR43867:SF2">
    <property type="entry name" value="CELLULOSE SYNTHASE CATALYTIC SUBUNIT A [UDP-FORMING]"/>
    <property type="match status" value="1"/>
</dbReference>
<comment type="function">
    <text evidence="12">Catalytic subunit of cellulose synthase. It polymerizes uridine 5'-diphosphate glucose to cellulose.</text>
</comment>
<keyword evidence="9 12" id="KW-1133">Transmembrane helix</keyword>
<evidence type="ECO:0000256" key="2">
    <source>
        <dbReference type="ARBA" id="ARBA00005186"/>
    </source>
</evidence>
<feature type="transmembrane region" description="Helical" evidence="12">
    <location>
        <begin position="53"/>
        <end position="69"/>
    </location>
</feature>
<dbReference type="SUPFAM" id="SSF53448">
    <property type="entry name" value="Nucleotide-diphospho-sugar transferases"/>
    <property type="match status" value="1"/>
</dbReference>
<keyword evidence="5 12" id="KW-0328">Glycosyltransferase</keyword>
<evidence type="ECO:0000256" key="6">
    <source>
        <dbReference type="ARBA" id="ARBA00022679"/>
    </source>
</evidence>
<evidence type="ECO:0000256" key="4">
    <source>
        <dbReference type="ARBA" id="ARBA00022519"/>
    </source>
</evidence>
<dbReference type="OrthoDB" id="9806824at2"/>
<dbReference type="PANTHER" id="PTHR43867">
    <property type="entry name" value="CELLULOSE SYNTHASE CATALYTIC SUBUNIT A [UDP-FORMING]"/>
    <property type="match status" value="1"/>
</dbReference>
<dbReference type="Pfam" id="PF07238">
    <property type="entry name" value="PilZ"/>
    <property type="match status" value="1"/>
</dbReference>
<keyword evidence="10 12" id="KW-0472">Membrane</keyword>
<gene>
    <name evidence="16" type="primary">bcsA</name>
    <name evidence="16" type="ORF">CFR75_02230</name>
</gene>
<dbReference type="GO" id="GO:0035438">
    <property type="term" value="F:cyclic-di-GMP binding"/>
    <property type="evidence" value="ECO:0007669"/>
    <property type="project" value="InterPro"/>
</dbReference>
<evidence type="ECO:0000256" key="11">
    <source>
        <dbReference type="ARBA" id="ARBA00048682"/>
    </source>
</evidence>
<feature type="domain" description="Glycosyltransferase 2-like" evidence="14">
    <location>
        <begin position="153"/>
        <end position="322"/>
    </location>
</feature>
<evidence type="ECO:0000256" key="5">
    <source>
        <dbReference type="ARBA" id="ARBA00022676"/>
    </source>
</evidence>
<evidence type="ECO:0000256" key="9">
    <source>
        <dbReference type="ARBA" id="ARBA00022989"/>
    </source>
</evidence>
<evidence type="ECO:0000256" key="8">
    <source>
        <dbReference type="ARBA" id="ARBA00022916"/>
    </source>
</evidence>
<keyword evidence="12" id="KW-0973">c-di-GMP</keyword>
<dbReference type="InterPro" id="IPR029044">
    <property type="entry name" value="Nucleotide-diphossugar_trans"/>
</dbReference>
<sequence length="754" mass="84314">MSEVQSPVPAESRLDRFSNKILSLRGANYIVGALGLCALIAATTVTLSINEQLIVALVCVLVFFIVGRGKSRRTQIFLEVLSALVSLRYLTWRLTETLDFDTWIQGGLGVTLLIAELYALYMLFLSYFQTIQPLHRTPLPLPDNVDDWPTVDIFIPTYDEQLSIVRLTVLGALGIDWPPDKVNVYILDDGVRPEFEQFARECGSLYIGRVDSSHAKAGNLNHAIKQTSGDYILILDCDHIPTRAFLQIAMGWMVADRKIALMQTPHHFYSPDPFQRNLAVGYRTPPEGNLFYGVIQDGNDFWDATFFCGSCAILRREAIESIGGFAVETVTEDAHTALRMQRRGWSTAYLRIPVASGLATERLTTHIGQRMRWARGMIQIFRVDNPMLGSGLKLGQRLCYLSAMTSFFFAIPRVIFLASPLAFLFAGQNIIAASPLAVLAYAIPHMFHSIATAAKVNKGWRYSFWSEVYETTMALFLVRVTIITMMFPSKGKFNVTEKGGVLEEEEFDLGATYPNIIFAVIMALGLLIGLFELIFHFSQLDGIAMRAYALNCIWAAISLIILLAAIAVGRETKQVRYSHRIDAHIPVTVYEAPVAGQPNTYHNATPGMTQDVSMGGVAVHMPWPDIGSGPVKTRIHAVLDGEEIDIPATMLRCKNGKAVFTWDNNDLDTERDIVRFVFGRADAWLQWNNYEDDRPLRSLWSLLLSIKALFRKKGKMMANSRPTKKPRAPPVERREPTTIQSGQTQEGKISRAAS</sequence>
<dbReference type="Gene3D" id="2.40.10.220">
    <property type="entry name" value="predicted glycosyltransferase like domains"/>
    <property type="match status" value="1"/>
</dbReference>
<dbReference type="Pfam" id="PF03552">
    <property type="entry name" value="Cellulose_synt"/>
    <property type="match status" value="1"/>
</dbReference>
<protein>
    <recommendedName>
        <fullName evidence="12">Cellulose synthase catalytic subunit [UDP-forming]</fullName>
        <ecNumber evidence="12">2.4.1.12</ecNumber>
    </recommendedName>
</protein>
<dbReference type="InterPro" id="IPR009875">
    <property type="entry name" value="PilZ_domain"/>
</dbReference>
<proteinExistence type="predicted"/>
<dbReference type="GO" id="GO:0016760">
    <property type="term" value="F:cellulose synthase (UDP-forming) activity"/>
    <property type="evidence" value="ECO:0007669"/>
    <property type="project" value="UniProtKB-EC"/>
</dbReference>
<feature type="transmembrane region" description="Helical" evidence="12">
    <location>
        <begin position="104"/>
        <end position="128"/>
    </location>
</feature>
<dbReference type="InterPro" id="IPR050321">
    <property type="entry name" value="Glycosyltr_2/OpgH_subfam"/>
</dbReference>
<evidence type="ECO:0000259" key="15">
    <source>
        <dbReference type="Pfam" id="PF07238"/>
    </source>
</evidence>
<dbReference type="NCBIfam" id="TIGR03030">
    <property type="entry name" value="CelA"/>
    <property type="match status" value="1"/>
</dbReference>
<evidence type="ECO:0000256" key="12">
    <source>
        <dbReference type="RuleBase" id="RU365020"/>
    </source>
</evidence>
<dbReference type="CDD" id="cd06421">
    <property type="entry name" value="CESA_CelA_like"/>
    <property type="match status" value="1"/>
</dbReference>
<evidence type="ECO:0000313" key="16">
    <source>
        <dbReference type="EMBL" id="PYD58543.1"/>
    </source>
</evidence>
<feature type="transmembrane region" description="Helical" evidence="12">
    <location>
        <begin position="26"/>
        <end position="47"/>
    </location>
</feature>
<comment type="caution">
    <text evidence="16">The sequence shown here is derived from an EMBL/GenBank/DDBJ whole genome shotgun (WGS) entry which is preliminary data.</text>
</comment>
<dbReference type="UniPathway" id="UPA00694"/>
<dbReference type="EC" id="2.4.1.12" evidence="12"/>
<keyword evidence="8 12" id="KW-0135">Cellulose biosynthesis</keyword>
<keyword evidence="7 12" id="KW-0812">Transmembrane</keyword>
<comment type="pathway">
    <text evidence="2 12">Glycan metabolism; bacterial cellulose biosynthesis.</text>
</comment>
<dbReference type="RefSeq" id="WP_061271621.1">
    <property type="nucleotide sequence ID" value="NZ_CBCRXN010000013.1"/>
</dbReference>
<dbReference type="Proteomes" id="UP000248257">
    <property type="component" value="Unassembled WGS sequence"/>
</dbReference>
<feature type="transmembrane region" description="Helical" evidence="12">
    <location>
        <begin position="547"/>
        <end position="568"/>
    </location>
</feature>
<feature type="transmembrane region" description="Helical" evidence="12">
    <location>
        <begin position="76"/>
        <end position="92"/>
    </location>
</feature>
<keyword evidence="17" id="KW-1185">Reference proteome</keyword>
<dbReference type="InterPro" id="IPR003919">
    <property type="entry name" value="Cell_synth_A"/>
</dbReference>
<dbReference type="PRINTS" id="PR01439">
    <property type="entry name" value="CELLSNTHASEA"/>
</dbReference>
<feature type="domain" description="PilZ" evidence="15">
    <location>
        <begin position="574"/>
        <end position="679"/>
    </location>
</feature>
<comment type="subcellular location">
    <subcellularLocation>
        <location evidence="1">Cell inner membrane</location>
        <topology evidence="1">Multi-pass membrane protein</topology>
    </subcellularLocation>
</comment>
<evidence type="ECO:0000259" key="14">
    <source>
        <dbReference type="Pfam" id="PF00535"/>
    </source>
</evidence>
<evidence type="ECO:0000256" key="10">
    <source>
        <dbReference type="ARBA" id="ARBA00023136"/>
    </source>
</evidence>
<comment type="cofactor">
    <cofactor evidence="12">
        <name>Mg(2+)</name>
        <dbReference type="ChEBI" id="CHEBI:18420"/>
    </cofactor>
</comment>
<dbReference type="InterPro" id="IPR001173">
    <property type="entry name" value="Glyco_trans_2-like"/>
</dbReference>
<feature type="transmembrane region" description="Helical" evidence="12">
    <location>
        <begin position="398"/>
        <end position="416"/>
    </location>
</feature>
<evidence type="ECO:0000256" key="7">
    <source>
        <dbReference type="ARBA" id="ARBA00022692"/>
    </source>
</evidence>
<dbReference type="InterPro" id="IPR005150">
    <property type="entry name" value="Cellulose_synth"/>
</dbReference>
<keyword evidence="6 12" id="KW-0808">Transferase</keyword>
<reference evidence="16 17" key="1">
    <citation type="submission" date="2017-07" db="EMBL/GenBank/DDBJ databases">
        <title>A draft genome sequence of Komagataeibacter xylinus LMG 1515.</title>
        <authorList>
            <person name="Skraban J."/>
            <person name="Cleenwerck I."/>
            <person name="Vandamme P."/>
            <person name="Trcek J."/>
        </authorList>
    </citation>
    <scope>NUCLEOTIDE SEQUENCE [LARGE SCALE GENOMIC DNA]</scope>
    <source>
        <strain evidence="16 17">LMG 1515</strain>
    </source>
</reference>
<dbReference type="GO" id="GO:0030244">
    <property type="term" value="P:cellulose biosynthetic process"/>
    <property type="evidence" value="ECO:0007669"/>
    <property type="project" value="UniProtKB-KW"/>
</dbReference>
<dbReference type="GO" id="GO:0005886">
    <property type="term" value="C:plasma membrane"/>
    <property type="evidence" value="ECO:0007669"/>
    <property type="project" value="UniProtKB-SubCell"/>
</dbReference>
<evidence type="ECO:0000256" key="1">
    <source>
        <dbReference type="ARBA" id="ARBA00004429"/>
    </source>
</evidence>
<dbReference type="AlphaFoldDB" id="A0A318PSX3"/>
<evidence type="ECO:0000256" key="3">
    <source>
        <dbReference type="ARBA" id="ARBA00022475"/>
    </source>
</evidence>
<feature type="transmembrane region" description="Helical" evidence="12">
    <location>
        <begin position="516"/>
        <end position="535"/>
    </location>
</feature>
<organism evidence="16 17">
    <name type="scientific">Komagataeibacter xylinus</name>
    <name type="common">Gluconacetobacter xylinus</name>
    <dbReference type="NCBI Taxonomy" id="28448"/>
    <lineage>
        <taxon>Bacteria</taxon>
        <taxon>Pseudomonadati</taxon>
        <taxon>Pseudomonadota</taxon>
        <taxon>Alphaproteobacteria</taxon>
        <taxon>Acetobacterales</taxon>
        <taxon>Acetobacteraceae</taxon>
        <taxon>Komagataeibacter</taxon>
    </lineage>
</organism>
<dbReference type="GO" id="GO:0006011">
    <property type="term" value="P:UDP-alpha-D-glucose metabolic process"/>
    <property type="evidence" value="ECO:0007669"/>
    <property type="project" value="InterPro"/>
</dbReference>
<dbReference type="Pfam" id="PF00535">
    <property type="entry name" value="Glycos_transf_2"/>
    <property type="match status" value="1"/>
</dbReference>
<evidence type="ECO:0000313" key="17">
    <source>
        <dbReference type="Proteomes" id="UP000248257"/>
    </source>
</evidence>
<evidence type="ECO:0000256" key="13">
    <source>
        <dbReference type="SAM" id="MobiDB-lite"/>
    </source>
</evidence>
<name>A0A318PSX3_KOMXY</name>
<feature type="region of interest" description="Disordered" evidence="13">
    <location>
        <begin position="715"/>
        <end position="754"/>
    </location>
</feature>
<keyword evidence="3 12" id="KW-1003">Cell membrane</keyword>
<feature type="compositionally biased region" description="Polar residues" evidence="13">
    <location>
        <begin position="737"/>
        <end position="754"/>
    </location>
</feature>
<dbReference type="Gene3D" id="3.90.550.10">
    <property type="entry name" value="Spore Coat Polysaccharide Biosynthesis Protein SpsA, Chain A"/>
    <property type="match status" value="1"/>
</dbReference>
<dbReference type="EMBL" id="NKUC01000002">
    <property type="protein sequence ID" value="PYD58543.1"/>
    <property type="molecule type" value="Genomic_DNA"/>
</dbReference>
<feature type="transmembrane region" description="Helical" evidence="12">
    <location>
        <begin position="422"/>
        <end position="443"/>
    </location>
</feature>